<dbReference type="Gene3D" id="2.40.160.20">
    <property type="match status" value="1"/>
</dbReference>
<dbReference type="RefSeq" id="WP_270163040.1">
    <property type="nucleotide sequence ID" value="NZ_CP089391.1"/>
</dbReference>
<comment type="similarity">
    <text evidence="5">Belongs to the Omp25/RopB family.</text>
</comment>
<gene>
    <name evidence="8" type="ORF">I3J27_32765</name>
</gene>
<keyword evidence="3" id="KW-0472">Membrane</keyword>
<keyword evidence="4" id="KW-0998">Cell outer membrane</keyword>
<dbReference type="InterPro" id="IPR051692">
    <property type="entry name" value="OMP-like"/>
</dbReference>
<dbReference type="Proteomes" id="UP001179614">
    <property type="component" value="Chromosome"/>
</dbReference>
<evidence type="ECO:0000259" key="7">
    <source>
        <dbReference type="Pfam" id="PF13505"/>
    </source>
</evidence>
<evidence type="ECO:0000256" key="3">
    <source>
        <dbReference type="ARBA" id="ARBA00023136"/>
    </source>
</evidence>
<keyword evidence="9" id="KW-1185">Reference proteome</keyword>
<organism evidence="8 9">
    <name type="scientific">Bradyrhizobium xenonodulans</name>
    <dbReference type="NCBI Taxonomy" id="2736875"/>
    <lineage>
        <taxon>Bacteria</taxon>
        <taxon>Pseudomonadati</taxon>
        <taxon>Pseudomonadota</taxon>
        <taxon>Alphaproteobacteria</taxon>
        <taxon>Hyphomicrobiales</taxon>
        <taxon>Nitrobacteraceae</taxon>
        <taxon>Bradyrhizobium</taxon>
    </lineage>
</organism>
<comment type="subcellular location">
    <subcellularLocation>
        <location evidence="1">Cell outer membrane</location>
    </subcellularLocation>
</comment>
<accession>A0ABY7MJF8</accession>
<sequence>MRSGVLSWGAATAALVASGAVNSADLKPAVKVPPVRWSWTGGYFGALVGGGYGRTSFSDPYGPSLYGDVVDTPVFLLGGQMGYNWQKDRWVFGVEVDASGAASDGANTCLAASGSIVSANCNASPNLFVTGTGRLGYAFGSQGYTLAYLKGGVAWQHNQGDVVNNNEFGWAPQNATHFEYGRVGGTIGAGVEQAITPAWSVGLEYDYLWFGGPSVATPPTARLPLATVPANITHPSSSYHIGKIALNYHFDADPRTPGWFDTPPYGARPTVSASPIAFTRGWSLESGTRLWLSRGRFQWGAGSELVSRLTYHKLDGISGELFERVDSPWGIFLKGNIGFGRINNGTMNDEDWGAAFAYSNTTSGQTNGRFMYYTADAGYDFLRGTTFKVGGFMGWTYYGQKSDTTGCAQIASSPPCYQAVGGKMVIGSQDTDWNALRVGLSAETMLLDRWRVSADVAYLPWTDFQGRDNHLLRDLTFFSDQRGSGGSGVQVEGILSYLITDNFSLGVGARYWAMWTPKHSEILPNKAQKEGSSPVAEGAFPANYRMERWGTFLQASYRFD</sequence>
<dbReference type="Gene3D" id="2.40.128.90">
    <property type="entry name" value="OMPT-like"/>
    <property type="match status" value="1"/>
</dbReference>
<dbReference type="InterPro" id="IPR053724">
    <property type="entry name" value="OMP_A26_sf"/>
</dbReference>
<dbReference type="InterPro" id="IPR011250">
    <property type="entry name" value="OMP/PagP_B-barrel"/>
</dbReference>
<proteinExistence type="inferred from homology"/>
<evidence type="ECO:0000313" key="8">
    <source>
        <dbReference type="EMBL" id="WBL77741.1"/>
    </source>
</evidence>
<feature type="signal peptide" evidence="6">
    <location>
        <begin position="1"/>
        <end position="23"/>
    </location>
</feature>
<dbReference type="Pfam" id="PF13505">
    <property type="entry name" value="OMP_b-brl"/>
    <property type="match status" value="1"/>
</dbReference>
<dbReference type="InterPro" id="IPR020080">
    <property type="entry name" value="OM_adhesin/peptidase_omptin"/>
</dbReference>
<dbReference type="PANTHER" id="PTHR34001">
    <property type="entry name" value="BLL7405 PROTEIN"/>
    <property type="match status" value="1"/>
</dbReference>
<evidence type="ECO:0000256" key="1">
    <source>
        <dbReference type="ARBA" id="ARBA00004442"/>
    </source>
</evidence>
<dbReference type="EMBL" id="CP089391">
    <property type="protein sequence ID" value="WBL77741.1"/>
    <property type="molecule type" value="Genomic_DNA"/>
</dbReference>
<evidence type="ECO:0000256" key="4">
    <source>
        <dbReference type="ARBA" id="ARBA00023237"/>
    </source>
</evidence>
<dbReference type="InterPro" id="IPR027385">
    <property type="entry name" value="Beta-barrel_OMP"/>
</dbReference>
<evidence type="ECO:0000256" key="6">
    <source>
        <dbReference type="SAM" id="SignalP"/>
    </source>
</evidence>
<evidence type="ECO:0000313" key="9">
    <source>
        <dbReference type="Proteomes" id="UP001179614"/>
    </source>
</evidence>
<protein>
    <submittedName>
        <fullName evidence="8">Outer membrane beta-barrel protein</fullName>
    </submittedName>
</protein>
<evidence type="ECO:0000256" key="2">
    <source>
        <dbReference type="ARBA" id="ARBA00022729"/>
    </source>
</evidence>
<dbReference type="SUPFAM" id="SSF69917">
    <property type="entry name" value="OMPT-like"/>
    <property type="match status" value="1"/>
</dbReference>
<keyword evidence="2 6" id="KW-0732">Signal</keyword>
<feature type="chain" id="PRO_5046526488" evidence="6">
    <location>
        <begin position="24"/>
        <end position="560"/>
    </location>
</feature>
<feature type="domain" description="Outer membrane protein beta-barrel" evidence="7">
    <location>
        <begin position="12"/>
        <end position="211"/>
    </location>
</feature>
<dbReference type="SUPFAM" id="SSF56925">
    <property type="entry name" value="OMPA-like"/>
    <property type="match status" value="1"/>
</dbReference>
<dbReference type="PANTHER" id="PTHR34001:SF3">
    <property type="entry name" value="BLL7405 PROTEIN"/>
    <property type="match status" value="1"/>
</dbReference>
<name>A0ABY7MJF8_9BRAD</name>
<reference evidence="8" key="1">
    <citation type="submission" date="2021-12" db="EMBL/GenBank/DDBJ databases">
        <title>Bradyrhizobium xenonodulans sp. nov.</title>
        <authorList>
            <person name="Claassens R."/>
            <person name="Venter S.N."/>
            <person name="Beukes C.W."/>
            <person name="Stepkowski T."/>
            <person name="Steenkamp E.T."/>
        </authorList>
    </citation>
    <scope>NUCLEOTIDE SEQUENCE</scope>
    <source>
        <strain evidence="8">14AB</strain>
    </source>
</reference>
<evidence type="ECO:0000256" key="5">
    <source>
        <dbReference type="ARBA" id="ARBA00038306"/>
    </source>
</evidence>